<dbReference type="GO" id="GO:0010181">
    <property type="term" value="F:FMN binding"/>
    <property type="evidence" value="ECO:0007669"/>
    <property type="project" value="InterPro"/>
</dbReference>
<dbReference type="OrthoDB" id="9770452at2"/>
<feature type="domain" description="FMN hydroxy acid dehydrogenase" evidence="8">
    <location>
        <begin position="37"/>
        <end position="338"/>
    </location>
</feature>
<feature type="binding site" evidence="7">
    <location>
        <position position="236"/>
    </location>
    <ligand>
        <name>FMN</name>
        <dbReference type="ChEBI" id="CHEBI:58210"/>
    </ligand>
</feature>
<dbReference type="EMBL" id="CP002281">
    <property type="protein sequence ID" value="ADO82530.1"/>
    <property type="molecule type" value="Genomic_DNA"/>
</dbReference>
<evidence type="ECO:0000256" key="5">
    <source>
        <dbReference type="ARBA" id="ARBA00024042"/>
    </source>
</evidence>
<keyword evidence="4" id="KW-0560">Oxidoreductase</keyword>
<dbReference type="SUPFAM" id="SSF51395">
    <property type="entry name" value="FMN-linked oxidoreductases"/>
    <property type="match status" value="1"/>
</dbReference>
<dbReference type="KEGG" id="ipo:Ilyop_0744"/>
<sequence length="338" mass="35790">MELREVRSNARGKMKGFCNLCTECNGVWCAGQVPGMGGAGTGESFKRSFEKLKNIKLSMKTLHSATNPNTSFSIFGEKLSIPVITAPITGTKFNMGGSVTDEEYINDVVFGSIDAGTIAMIGDTGDSSCYVHGIEALKKSKGKGIAIIKPRENSEIIYRIKMAEEAGALAVGVDIDGAGLVTMKLFGQPVGPKTPEELKELIESTELPFIVKGVLSVEEAKICVKAGASAIVVSNHGGRVLNHTLAPCEVLKDIVKAVGDDIIVLADGNVREGADVIKYIALGAKGVLIGRPVIWGSIGGRQEGVKTILETIKSQLYQGMILTGSHSIEAIDKDKIIL</sequence>
<dbReference type="STRING" id="572544.Ilyop_0744"/>
<comment type="similarity">
    <text evidence="5">Belongs to the FMN-dependent alpha-hydroxy acid dehydrogenase family.</text>
</comment>
<name>E3H711_ILYPC</name>
<keyword evidence="2 7" id="KW-0285">Flavoprotein</keyword>
<dbReference type="InterPro" id="IPR013785">
    <property type="entry name" value="Aldolase_TIM"/>
</dbReference>
<feature type="binding site" evidence="7">
    <location>
        <position position="212"/>
    </location>
    <ligand>
        <name>FMN</name>
        <dbReference type="ChEBI" id="CHEBI:58210"/>
    </ligand>
</feature>
<evidence type="ECO:0000313" key="9">
    <source>
        <dbReference type="EMBL" id="ADO82530.1"/>
    </source>
</evidence>
<reference evidence="9 10" key="1">
    <citation type="journal article" date="2010" name="Stand. Genomic Sci.">
        <title>Complete genome sequence of Ilyobacter polytropus type strain (CuHbu1).</title>
        <authorList>
            <person name="Sikorski J."/>
            <person name="Chertkov O."/>
            <person name="Lapidus A."/>
            <person name="Nolan M."/>
            <person name="Lucas S."/>
            <person name="Del Rio T.G."/>
            <person name="Tice H."/>
            <person name="Cheng J.F."/>
            <person name="Tapia R."/>
            <person name="Han C."/>
            <person name="Goodwin L."/>
            <person name="Pitluck S."/>
            <person name="Liolios K."/>
            <person name="Ivanova N."/>
            <person name="Mavromatis K."/>
            <person name="Mikhailova N."/>
            <person name="Pati A."/>
            <person name="Chen A."/>
            <person name="Palaniappan K."/>
            <person name="Land M."/>
            <person name="Hauser L."/>
            <person name="Chang Y.J."/>
            <person name="Jeffries C.D."/>
            <person name="Brambilla E."/>
            <person name="Yasawong M."/>
            <person name="Rohde M."/>
            <person name="Pukall R."/>
            <person name="Spring S."/>
            <person name="Goker M."/>
            <person name="Woyke T."/>
            <person name="Bristow J."/>
            <person name="Eisen J.A."/>
            <person name="Markowitz V."/>
            <person name="Hugenholtz P."/>
            <person name="Kyrpides N.C."/>
            <person name="Klenk H.P."/>
        </authorList>
    </citation>
    <scope>NUCLEOTIDE SEQUENCE [LARGE SCALE GENOMIC DNA]</scope>
    <source>
        <strain evidence="10">ATCC 51220 / DSM 2926 / LMG 16218 / CuHBu1</strain>
    </source>
</reference>
<dbReference type="PROSITE" id="PS51349">
    <property type="entry name" value="FMN_HYDROXY_ACID_DH_2"/>
    <property type="match status" value="1"/>
</dbReference>
<proteinExistence type="inferred from homology"/>
<dbReference type="HOGENOM" id="CLU_020639_6_0_0"/>
<dbReference type="Pfam" id="PF01070">
    <property type="entry name" value="FMN_dh"/>
    <property type="match status" value="2"/>
</dbReference>
<evidence type="ECO:0000256" key="2">
    <source>
        <dbReference type="ARBA" id="ARBA00022630"/>
    </source>
</evidence>
<protein>
    <submittedName>
        <fullName evidence="9">FMN-dependent alpha-hydroxy acid dehydrogenase</fullName>
    </submittedName>
</protein>
<feature type="active site" description="Proton acceptor" evidence="6">
    <location>
        <position position="236"/>
    </location>
</feature>
<evidence type="ECO:0000256" key="1">
    <source>
        <dbReference type="ARBA" id="ARBA00001917"/>
    </source>
</evidence>
<gene>
    <name evidence="9" type="ordered locus">Ilyop_0744</name>
</gene>
<evidence type="ECO:0000256" key="4">
    <source>
        <dbReference type="ARBA" id="ARBA00023002"/>
    </source>
</evidence>
<accession>E3H711</accession>
<feature type="binding site" evidence="7">
    <location>
        <begin position="290"/>
        <end position="291"/>
    </location>
    <ligand>
        <name>FMN</name>
        <dbReference type="ChEBI" id="CHEBI:58210"/>
    </ligand>
</feature>
<evidence type="ECO:0000256" key="3">
    <source>
        <dbReference type="ARBA" id="ARBA00022643"/>
    </source>
</evidence>
<feature type="binding site" evidence="7">
    <location>
        <position position="234"/>
    </location>
    <ligand>
        <name>FMN</name>
        <dbReference type="ChEBI" id="CHEBI:58210"/>
    </ligand>
</feature>
<dbReference type="RefSeq" id="WP_013387200.1">
    <property type="nucleotide sequence ID" value="NC_014632.1"/>
</dbReference>
<dbReference type="PIRSF" id="PIRSF000138">
    <property type="entry name" value="Al-hdrx_acd_dh"/>
    <property type="match status" value="1"/>
</dbReference>
<keyword evidence="3 7" id="KW-0288">FMN</keyword>
<feature type="binding site" evidence="7">
    <location>
        <begin position="267"/>
        <end position="271"/>
    </location>
    <ligand>
        <name>FMN</name>
        <dbReference type="ChEBI" id="CHEBI:58210"/>
    </ligand>
</feature>
<dbReference type="InterPro" id="IPR000262">
    <property type="entry name" value="FMN-dep_DH"/>
</dbReference>
<evidence type="ECO:0000256" key="6">
    <source>
        <dbReference type="PIRSR" id="PIRSR000138-1"/>
    </source>
</evidence>
<dbReference type="InterPro" id="IPR012133">
    <property type="entry name" value="Alpha-hydoxy_acid_DH_FMN"/>
</dbReference>
<organism evidence="9 10">
    <name type="scientific">Ilyobacter polytropus (strain ATCC 51220 / DSM 2926 / LMG 16218 / CuHBu1)</name>
    <dbReference type="NCBI Taxonomy" id="572544"/>
    <lineage>
        <taxon>Bacteria</taxon>
        <taxon>Fusobacteriati</taxon>
        <taxon>Fusobacteriota</taxon>
        <taxon>Fusobacteriia</taxon>
        <taxon>Fusobacteriales</taxon>
        <taxon>Fusobacteriaceae</taxon>
        <taxon>Ilyobacter</taxon>
    </lineage>
</organism>
<evidence type="ECO:0000259" key="8">
    <source>
        <dbReference type="PROSITE" id="PS51349"/>
    </source>
</evidence>
<evidence type="ECO:0000313" key="10">
    <source>
        <dbReference type="Proteomes" id="UP000006875"/>
    </source>
</evidence>
<evidence type="ECO:0000256" key="7">
    <source>
        <dbReference type="PIRSR" id="PIRSR000138-2"/>
    </source>
</evidence>
<dbReference type="InterPro" id="IPR037396">
    <property type="entry name" value="FMN_HAD"/>
</dbReference>
<dbReference type="Proteomes" id="UP000006875">
    <property type="component" value="Chromosome"/>
</dbReference>
<dbReference type="AlphaFoldDB" id="E3H711"/>
<feature type="binding site" evidence="7">
    <location>
        <position position="239"/>
    </location>
    <ligand>
        <name>glyoxylate</name>
        <dbReference type="ChEBI" id="CHEBI:36655"/>
    </ligand>
</feature>
<dbReference type="PANTHER" id="PTHR10578">
    <property type="entry name" value="S -2-HYDROXY-ACID OXIDASE-RELATED"/>
    <property type="match status" value="1"/>
</dbReference>
<dbReference type="GO" id="GO:0016491">
    <property type="term" value="F:oxidoreductase activity"/>
    <property type="evidence" value="ECO:0007669"/>
    <property type="project" value="UniProtKB-KW"/>
</dbReference>
<keyword evidence="10" id="KW-1185">Reference proteome</keyword>
<comment type="cofactor">
    <cofactor evidence="1">
        <name>FMN</name>
        <dbReference type="ChEBI" id="CHEBI:58210"/>
    </cofactor>
</comment>
<dbReference type="CDD" id="cd02809">
    <property type="entry name" value="alpha_hydroxyacid_oxid_FMN"/>
    <property type="match status" value="1"/>
</dbReference>
<dbReference type="PANTHER" id="PTHR10578:SF107">
    <property type="entry name" value="2-HYDROXYACID OXIDASE 1"/>
    <property type="match status" value="1"/>
</dbReference>
<dbReference type="eggNOG" id="COG1304">
    <property type="taxonomic scope" value="Bacteria"/>
</dbReference>
<dbReference type="Gene3D" id="3.20.20.70">
    <property type="entry name" value="Aldolase class I"/>
    <property type="match status" value="1"/>
</dbReference>